<protein>
    <submittedName>
        <fullName evidence="1">Uncharacterized protein</fullName>
    </submittedName>
</protein>
<evidence type="ECO:0000313" key="2">
    <source>
        <dbReference type="Proteomes" id="UP001157440"/>
    </source>
</evidence>
<dbReference type="RefSeq" id="WP_238195555.1">
    <property type="nucleotide sequence ID" value="NZ_BPQZ01000005.1"/>
</dbReference>
<comment type="caution">
    <text evidence="1">The sequence shown here is derived from an EMBL/GenBank/DDBJ whole genome shotgun (WGS) entry which is preliminary data.</text>
</comment>
<dbReference type="EMBL" id="BSPL01000033">
    <property type="protein sequence ID" value="GLS74142.1"/>
    <property type="molecule type" value="Genomic_DNA"/>
</dbReference>
<sequence length="70" mass="7708">MTLFKPQEIGCPRLPAQAIGPMRESTAAASAVLIPFPGPEARRTCRIPRSGERRGEILLFLGVRYERLAS</sequence>
<reference evidence="2" key="1">
    <citation type="journal article" date="2019" name="Int. J. Syst. Evol. Microbiol.">
        <title>The Global Catalogue of Microorganisms (GCM) 10K type strain sequencing project: providing services to taxonomists for standard genome sequencing and annotation.</title>
        <authorList>
            <consortium name="The Broad Institute Genomics Platform"/>
            <consortium name="The Broad Institute Genome Sequencing Center for Infectious Disease"/>
            <person name="Wu L."/>
            <person name="Ma J."/>
        </authorList>
    </citation>
    <scope>NUCLEOTIDE SEQUENCE [LARGE SCALE GENOMIC DNA]</scope>
    <source>
        <strain evidence="2">NBRC 103632</strain>
    </source>
</reference>
<keyword evidence="2" id="KW-1185">Reference proteome</keyword>
<gene>
    <name evidence="1" type="ORF">GCM10007890_61570</name>
</gene>
<dbReference type="Proteomes" id="UP001157440">
    <property type="component" value="Unassembled WGS sequence"/>
</dbReference>
<organism evidence="1 2">
    <name type="scientific">Methylobacterium tardum</name>
    <dbReference type="NCBI Taxonomy" id="374432"/>
    <lineage>
        <taxon>Bacteria</taxon>
        <taxon>Pseudomonadati</taxon>
        <taxon>Pseudomonadota</taxon>
        <taxon>Alphaproteobacteria</taxon>
        <taxon>Hyphomicrobiales</taxon>
        <taxon>Methylobacteriaceae</taxon>
        <taxon>Methylobacterium</taxon>
    </lineage>
</organism>
<proteinExistence type="predicted"/>
<name>A0AA37WWJ5_9HYPH</name>
<accession>A0AA37WWJ5</accession>
<evidence type="ECO:0000313" key="1">
    <source>
        <dbReference type="EMBL" id="GLS74142.1"/>
    </source>
</evidence>
<dbReference type="AlphaFoldDB" id="A0AA37WWJ5"/>